<protein>
    <submittedName>
        <fullName evidence="2">CRE-ELL-1 protein</fullName>
    </submittedName>
</protein>
<evidence type="ECO:0000256" key="1">
    <source>
        <dbReference type="SAM" id="MobiDB-lite"/>
    </source>
</evidence>
<name>A0AAD4NDQ5_9BILA</name>
<dbReference type="Proteomes" id="UP001201812">
    <property type="component" value="Unassembled WGS sequence"/>
</dbReference>
<feature type="compositionally biased region" description="Low complexity" evidence="1">
    <location>
        <begin position="1"/>
        <end position="13"/>
    </location>
</feature>
<dbReference type="EMBL" id="JAKKPZ010000005">
    <property type="protein sequence ID" value="KAI1720844.1"/>
    <property type="molecule type" value="Genomic_DNA"/>
</dbReference>
<feature type="region of interest" description="Disordered" evidence="1">
    <location>
        <begin position="162"/>
        <end position="205"/>
    </location>
</feature>
<proteinExistence type="predicted"/>
<comment type="caution">
    <text evidence="2">The sequence shown here is derived from an EMBL/GenBank/DDBJ whole genome shotgun (WGS) entry which is preliminary data.</text>
</comment>
<keyword evidence="3" id="KW-1185">Reference proteome</keyword>
<evidence type="ECO:0000313" key="2">
    <source>
        <dbReference type="EMBL" id="KAI1720844.1"/>
    </source>
</evidence>
<accession>A0AAD4NDQ5</accession>
<feature type="compositionally biased region" description="Polar residues" evidence="1">
    <location>
        <begin position="171"/>
        <end position="180"/>
    </location>
</feature>
<evidence type="ECO:0000313" key="3">
    <source>
        <dbReference type="Proteomes" id="UP001201812"/>
    </source>
</evidence>
<feature type="region of interest" description="Disordered" evidence="1">
    <location>
        <begin position="70"/>
        <end position="104"/>
    </location>
</feature>
<gene>
    <name evidence="2" type="ORF">DdX_05092</name>
</gene>
<sequence>MSVATTSAITAATNGGGVGSPVPLRNPAPHRGFNSKAREVLLDPIIPKAGAIPRSGSDEEFLRKVSAMKLNRTDSEATNGSQKSRSSSHGSNAGPAVADMSDFDGLDQLPKSVVDTKKDKVMLGDIGKTRSAGDLFKNQNGVNGKKTHVSKTFQQMNIMKLPSVDSDLGPSGTNSRSQSLAGFDGFTLEDGDGTNSARQSRYEIK</sequence>
<reference evidence="2" key="1">
    <citation type="submission" date="2022-01" db="EMBL/GenBank/DDBJ databases">
        <title>Genome Sequence Resource for Two Populations of Ditylenchus destructor, the Migratory Endoparasitic Phytonematode.</title>
        <authorList>
            <person name="Zhang H."/>
            <person name="Lin R."/>
            <person name="Xie B."/>
        </authorList>
    </citation>
    <scope>NUCLEOTIDE SEQUENCE</scope>
    <source>
        <strain evidence="2">BazhouSP</strain>
    </source>
</reference>
<feature type="compositionally biased region" description="Low complexity" evidence="1">
    <location>
        <begin position="81"/>
        <end position="91"/>
    </location>
</feature>
<dbReference type="AlphaFoldDB" id="A0AAD4NDQ5"/>
<organism evidence="2 3">
    <name type="scientific">Ditylenchus destructor</name>
    <dbReference type="NCBI Taxonomy" id="166010"/>
    <lineage>
        <taxon>Eukaryota</taxon>
        <taxon>Metazoa</taxon>
        <taxon>Ecdysozoa</taxon>
        <taxon>Nematoda</taxon>
        <taxon>Chromadorea</taxon>
        <taxon>Rhabditida</taxon>
        <taxon>Tylenchina</taxon>
        <taxon>Tylenchomorpha</taxon>
        <taxon>Sphaerularioidea</taxon>
        <taxon>Anguinidae</taxon>
        <taxon>Anguininae</taxon>
        <taxon>Ditylenchus</taxon>
    </lineage>
</organism>
<feature type="region of interest" description="Disordered" evidence="1">
    <location>
        <begin position="1"/>
        <end position="32"/>
    </location>
</feature>